<dbReference type="InterPro" id="IPR027417">
    <property type="entry name" value="P-loop_NTPase"/>
</dbReference>
<dbReference type="InterPro" id="IPR041664">
    <property type="entry name" value="AAA_16"/>
</dbReference>
<dbReference type="SUPFAM" id="SSF53474">
    <property type="entry name" value="alpha/beta-Hydrolases"/>
    <property type="match status" value="1"/>
</dbReference>
<feature type="domain" description="Orc1-like AAA ATPase" evidence="1">
    <location>
        <begin position="296"/>
        <end position="430"/>
    </location>
</feature>
<gene>
    <name evidence="2" type="ORF">ACFQ1S_00140</name>
</gene>
<dbReference type="Pfam" id="PF13424">
    <property type="entry name" value="TPR_12"/>
    <property type="match status" value="3"/>
</dbReference>
<dbReference type="SMART" id="SM00028">
    <property type="entry name" value="TPR"/>
    <property type="match status" value="3"/>
</dbReference>
<dbReference type="Proteomes" id="UP001597045">
    <property type="component" value="Unassembled WGS sequence"/>
</dbReference>
<dbReference type="Gene3D" id="3.40.50.300">
    <property type="entry name" value="P-loop containing nucleotide triphosphate hydrolases"/>
    <property type="match status" value="1"/>
</dbReference>
<dbReference type="InterPro" id="IPR053137">
    <property type="entry name" value="NLR-like"/>
</dbReference>
<dbReference type="Gene3D" id="3.40.50.1820">
    <property type="entry name" value="alpha/beta hydrolase"/>
    <property type="match status" value="1"/>
</dbReference>
<comment type="caution">
    <text evidence="2">The sequence shown here is derived from an EMBL/GenBank/DDBJ whole genome shotgun (WGS) entry which is preliminary data.</text>
</comment>
<dbReference type="PANTHER" id="PTHR46082">
    <property type="entry name" value="ATP/GTP-BINDING PROTEIN-RELATED"/>
    <property type="match status" value="1"/>
</dbReference>
<organism evidence="2 3">
    <name type="scientific">Kibdelosporangium lantanae</name>
    <dbReference type="NCBI Taxonomy" id="1497396"/>
    <lineage>
        <taxon>Bacteria</taxon>
        <taxon>Bacillati</taxon>
        <taxon>Actinomycetota</taxon>
        <taxon>Actinomycetes</taxon>
        <taxon>Pseudonocardiales</taxon>
        <taxon>Pseudonocardiaceae</taxon>
        <taxon>Kibdelosporangium</taxon>
    </lineage>
</organism>
<dbReference type="Pfam" id="PF13191">
    <property type="entry name" value="AAA_16"/>
    <property type="match status" value="1"/>
</dbReference>
<dbReference type="Gene3D" id="1.25.40.10">
    <property type="entry name" value="Tetratricopeptide repeat domain"/>
    <property type="match status" value="2"/>
</dbReference>
<name>A0ABW3M3E7_9PSEU</name>
<dbReference type="PANTHER" id="PTHR46082:SF6">
    <property type="entry name" value="AAA+ ATPASE DOMAIN-CONTAINING PROTEIN-RELATED"/>
    <property type="match status" value="1"/>
</dbReference>
<accession>A0ABW3M3E7</accession>
<protein>
    <submittedName>
        <fullName evidence="2">Tetratricopeptide repeat protein</fullName>
    </submittedName>
</protein>
<reference evidence="3" key="1">
    <citation type="journal article" date="2019" name="Int. J. Syst. Evol. Microbiol.">
        <title>The Global Catalogue of Microorganisms (GCM) 10K type strain sequencing project: providing services to taxonomists for standard genome sequencing and annotation.</title>
        <authorList>
            <consortium name="The Broad Institute Genomics Platform"/>
            <consortium name="The Broad Institute Genome Sequencing Center for Infectious Disease"/>
            <person name="Wu L."/>
            <person name="Ma J."/>
        </authorList>
    </citation>
    <scope>NUCLEOTIDE SEQUENCE [LARGE SCALE GENOMIC DNA]</scope>
    <source>
        <strain evidence="3">JCM 31486</strain>
    </source>
</reference>
<dbReference type="SUPFAM" id="SSF52540">
    <property type="entry name" value="P-loop containing nucleoside triphosphate hydrolases"/>
    <property type="match status" value="1"/>
</dbReference>
<keyword evidence="3" id="KW-1185">Reference proteome</keyword>
<sequence>MTEVFSLVVPDVPVVDVVFLHGLGGDARTTWQAGEAFWPLWLGQDVAGVAVWSVGYAASPSGWLGRAMPLQDRAVNVLAALRSRGVGERPLVLVTHSMGGLAAKQMLRHADSSPTYASFAAAARGVVFLATPHSGASLATFLTGLKVVLRTTAAGKDLQRNAALLRDLNVWYRNWASKTGIGNLVFFEAYPTLGVRIVDAASADPAIVGADPIAVDADHFTICKPDRRSTLVYGQVHQFLTSIRHAATATEPATTPLPVTTPAQTTSTVRHVDRPVDRGAYDMPATGVASMGSEVFVGRGEELRRLDAALSGSSRVVMAAVHGLGGVGKTALAAHYTRTRADRYTLVWWITADTSASIDAGLADLATALGLVITDAAQDTRTRTAITWLTTQGGWLLVLDNLTSPANAHPLLSRLNQHSSSAPDRGTVLVTTRRSTGWRGFTTLPIDVLPPRDAEDLLTRTIYTDWPDADLTGTTELCAALGELPLAIEQAGAYIAQTRLTPAAYLDRLTHQPAHTLTAHGEDHPTHRTIGQVWRLTLDHLATTPHTGRLLRQLAWYAPDDIPRWLLNDTPDHPEVADALGRLAAYSMITLTTATVSVHRLVQTVARTPDPDDPHRRPHDITTALHTATTALSGSLSGLDASFPSSWPRYRAVLPHTQALVDHSSPDTDTDTTCQLLNDVGCFLRDQGTLAAATMLLARALDSTQRLHSPDHPDTLASRNNLAGAYQLAGDLHRAIPLYETTLDDRTRVLGPDDPHILVSRNNLAYAYWSAGDLDRAIPLYETTLTDNERVFGTDHFMTLTSRNNLAIAYQSAGDLDRAIPLYETTLDDRMRVLGSDHPMTFASRNNLAGAYQLAGDVDRAISLYQAIFADSQRVLGTDHPMTFTSRNNLASAYQSAGDRDRAIPLYEATLTHSERVLGPEHPTTQTIRNNLNNASNK</sequence>
<proteinExistence type="predicted"/>
<evidence type="ECO:0000313" key="3">
    <source>
        <dbReference type="Proteomes" id="UP001597045"/>
    </source>
</evidence>
<evidence type="ECO:0000259" key="1">
    <source>
        <dbReference type="Pfam" id="PF13191"/>
    </source>
</evidence>
<dbReference type="InterPro" id="IPR019734">
    <property type="entry name" value="TPR_rpt"/>
</dbReference>
<dbReference type="EMBL" id="JBHTIS010000003">
    <property type="protein sequence ID" value="MFD1044114.1"/>
    <property type="molecule type" value="Genomic_DNA"/>
</dbReference>
<dbReference type="InterPro" id="IPR011990">
    <property type="entry name" value="TPR-like_helical_dom_sf"/>
</dbReference>
<evidence type="ECO:0000313" key="2">
    <source>
        <dbReference type="EMBL" id="MFD1044114.1"/>
    </source>
</evidence>
<dbReference type="SUPFAM" id="SSF48452">
    <property type="entry name" value="TPR-like"/>
    <property type="match status" value="2"/>
</dbReference>
<dbReference type="InterPro" id="IPR029058">
    <property type="entry name" value="AB_hydrolase_fold"/>
</dbReference>